<name>A0A9D3XHM0_9SAUR</name>
<reference evidence="1" key="1">
    <citation type="submission" date="2021-09" db="EMBL/GenBank/DDBJ databases">
        <title>The genome of Mauremys mutica provides insights into the evolution of semi-aquatic lifestyle.</title>
        <authorList>
            <person name="Gong S."/>
            <person name="Gao Y."/>
        </authorList>
    </citation>
    <scope>NUCLEOTIDE SEQUENCE</scope>
    <source>
        <strain evidence="1">MM-2020</strain>
        <tissue evidence="1">Muscle</tissue>
    </source>
</reference>
<proteinExistence type="predicted"/>
<evidence type="ECO:0000313" key="1">
    <source>
        <dbReference type="EMBL" id="KAH1179210.1"/>
    </source>
</evidence>
<dbReference type="EMBL" id="JAHDVG010000472">
    <property type="protein sequence ID" value="KAH1179210.1"/>
    <property type="molecule type" value="Genomic_DNA"/>
</dbReference>
<dbReference type="Proteomes" id="UP000827986">
    <property type="component" value="Unassembled WGS sequence"/>
</dbReference>
<organism evidence="1 2">
    <name type="scientific">Mauremys mutica</name>
    <name type="common">yellowpond turtle</name>
    <dbReference type="NCBI Taxonomy" id="74926"/>
    <lineage>
        <taxon>Eukaryota</taxon>
        <taxon>Metazoa</taxon>
        <taxon>Chordata</taxon>
        <taxon>Craniata</taxon>
        <taxon>Vertebrata</taxon>
        <taxon>Euteleostomi</taxon>
        <taxon>Archelosauria</taxon>
        <taxon>Testudinata</taxon>
        <taxon>Testudines</taxon>
        <taxon>Cryptodira</taxon>
        <taxon>Durocryptodira</taxon>
        <taxon>Testudinoidea</taxon>
        <taxon>Geoemydidae</taxon>
        <taxon>Geoemydinae</taxon>
        <taxon>Mauremys</taxon>
    </lineage>
</organism>
<comment type="caution">
    <text evidence="1">The sequence shown here is derived from an EMBL/GenBank/DDBJ whole genome shotgun (WGS) entry which is preliminary data.</text>
</comment>
<accession>A0A9D3XHM0</accession>
<keyword evidence="2" id="KW-1185">Reference proteome</keyword>
<protein>
    <submittedName>
        <fullName evidence="1">Uncharacterized protein</fullName>
    </submittedName>
</protein>
<dbReference type="AlphaFoldDB" id="A0A9D3XHM0"/>
<sequence length="127" mass="14587">MDSTSPSHCILYLFGSQFADKANFSSKEIITEPHISAVECRWQVEVTTYKSINIPCIFNLSLTKMNWYRAQRPLHFCTLRTGDRSIYLTLKNITGCTNLVLALTNNMAEKLKLWALKLLSIRQKSIK</sequence>
<evidence type="ECO:0000313" key="2">
    <source>
        <dbReference type="Proteomes" id="UP000827986"/>
    </source>
</evidence>
<gene>
    <name evidence="1" type="ORF">KIL84_021793</name>
</gene>